<dbReference type="Proteomes" id="UP001501725">
    <property type="component" value="Unassembled WGS sequence"/>
</dbReference>
<evidence type="ECO:0000313" key="1">
    <source>
        <dbReference type="EMBL" id="GAA4321234.1"/>
    </source>
</evidence>
<proteinExistence type="predicted"/>
<name>A0ABP8GC75_9BACT</name>
<protein>
    <recommendedName>
        <fullName evidence="3">GNAT family N-acetyltransferase</fullName>
    </recommendedName>
</protein>
<accession>A0ABP8GC75</accession>
<keyword evidence="2" id="KW-1185">Reference proteome</keyword>
<evidence type="ECO:0008006" key="3">
    <source>
        <dbReference type="Google" id="ProtNLM"/>
    </source>
</evidence>
<organism evidence="1 2">
    <name type="scientific">Flaviaesturariibacter amylovorans</name>
    <dbReference type="NCBI Taxonomy" id="1084520"/>
    <lineage>
        <taxon>Bacteria</taxon>
        <taxon>Pseudomonadati</taxon>
        <taxon>Bacteroidota</taxon>
        <taxon>Chitinophagia</taxon>
        <taxon>Chitinophagales</taxon>
        <taxon>Chitinophagaceae</taxon>
        <taxon>Flaviaestuariibacter</taxon>
    </lineage>
</organism>
<dbReference type="RefSeq" id="WP_345253409.1">
    <property type="nucleotide sequence ID" value="NZ_BAABGY010000002.1"/>
</dbReference>
<dbReference type="SUPFAM" id="SSF55729">
    <property type="entry name" value="Acyl-CoA N-acyltransferases (Nat)"/>
    <property type="match status" value="1"/>
</dbReference>
<dbReference type="InterPro" id="IPR016181">
    <property type="entry name" value="Acyl_CoA_acyltransferase"/>
</dbReference>
<dbReference type="Gene3D" id="3.40.630.30">
    <property type="match status" value="1"/>
</dbReference>
<dbReference type="EMBL" id="BAABGY010000002">
    <property type="protein sequence ID" value="GAA4321234.1"/>
    <property type="molecule type" value="Genomic_DNA"/>
</dbReference>
<reference evidence="2" key="1">
    <citation type="journal article" date="2019" name="Int. J. Syst. Evol. Microbiol.">
        <title>The Global Catalogue of Microorganisms (GCM) 10K type strain sequencing project: providing services to taxonomists for standard genome sequencing and annotation.</title>
        <authorList>
            <consortium name="The Broad Institute Genomics Platform"/>
            <consortium name="The Broad Institute Genome Sequencing Center for Infectious Disease"/>
            <person name="Wu L."/>
            <person name="Ma J."/>
        </authorList>
    </citation>
    <scope>NUCLEOTIDE SEQUENCE [LARGE SCALE GENOMIC DNA]</scope>
    <source>
        <strain evidence="2">JCM 17919</strain>
    </source>
</reference>
<comment type="caution">
    <text evidence="1">The sequence shown here is derived from an EMBL/GenBank/DDBJ whole genome shotgun (WGS) entry which is preliminary data.</text>
</comment>
<evidence type="ECO:0000313" key="2">
    <source>
        <dbReference type="Proteomes" id="UP001501725"/>
    </source>
</evidence>
<sequence length="313" mass="35030">MSHPNPEPVFASASLEEADRLHALARANGGNENMTADFIRHWYFANPSGSFSFQVVHLNGAPEGYATTNNFRYRVNGQERLVAMPQNVLTSGALRGKGMFGKLYFRTEQDNAGHGVDTFLTFTNEMSTPIFLQKFGYRRGRCPDVLLYPFGAGVLFSGYRFRRLPGIDAVAFPPQLYQLDNAAIKSPEHYRWRYANYPTGVIHVVEVTKGGQVTGYLLLKREQKKGIPFLLLMDVIAADEARFVTTLKAAPAYGARALAAFVLLYDPGLPVPGGLHKRIRNRFNFLVKGKGEAETERLATTEFRFFFGDMDIV</sequence>
<gene>
    <name evidence="1" type="ORF">GCM10023184_06880</name>
</gene>